<evidence type="ECO:0000256" key="3">
    <source>
        <dbReference type="ARBA" id="ARBA00022827"/>
    </source>
</evidence>
<dbReference type="SUPFAM" id="SSF56176">
    <property type="entry name" value="FAD-binding/transporter-associated domain-like"/>
    <property type="match status" value="1"/>
</dbReference>
<protein>
    <recommendedName>
        <fullName evidence="6">FAD-binding PCMH-type domain-containing protein</fullName>
    </recommendedName>
</protein>
<dbReference type="InterPro" id="IPR036318">
    <property type="entry name" value="FAD-bd_PCMH-like_sf"/>
</dbReference>
<dbReference type="AlphaFoldDB" id="A0A5M9K5K6"/>
<evidence type="ECO:0000256" key="5">
    <source>
        <dbReference type="SAM" id="SignalP"/>
    </source>
</evidence>
<dbReference type="InterPro" id="IPR050416">
    <property type="entry name" value="FAD-linked_Oxidoreductase"/>
</dbReference>
<evidence type="ECO:0000256" key="4">
    <source>
        <dbReference type="ARBA" id="ARBA00023002"/>
    </source>
</evidence>
<accession>A0A5M9K5K6</accession>
<dbReference type="PANTHER" id="PTHR42973">
    <property type="entry name" value="BINDING OXIDOREDUCTASE, PUTATIVE (AFU_ORTHOLOGUE AFUA_1G17690)-RELATED"/>
    <property type="match status" value="1"/>
</dbReference>
<dbReference type="Gene3D" id="3.30.465.10">
    <property type="match status" value="1"/>
</dbReference>
<name>A0A5M9K5K6_MONFR</name>
<gene>
    <name evidence="7" type="ORF">EYC84_004969</name>
</gene>
<proteinExistence type="inferred from homology"/>
<dbReference type="EMBL" id="VICG01000002">
    <property type="protein sequence ID" value="KAA8575883.1"/>
    <property type="molecule type" value="Genomic_DNA"/>
</dbReference>
<dbReference type="Pfam" id="PF01565">
    <property type="entry name" value="FAD_binding_4"/>
    <property type="match status" value="1"/>
</dbReference>
<comment type="similarity">
    <text evidence="1">Belongs to the oxygen-dependent FAD-linked oxidoreductase family.</text>
</comment>
<dbReference type="InterPro" id="IPR016169">
    <property type="entry name" value="FAD-bd_PCMH_sub2"/>
</dbReference>
<feature type="domain" description="FAD-binding PCMH-type" evidence="6">
    <location>
        <begin position="86"/>
        <end position="269"/>
    </location>
</feature>
<dbReference type="Proteomes" id="UP000322873">
    <property type="component" value="Unassembled WGS sequence"/>
</dbReference>
<evidence type="ECO:0000256" key="2">
    <source>
        <dbReference type="ARBA" id="ARBA00022630"/>
    </source>
</evidence>
<comment type="caution">
    <text evidence="7">The sequence shown here is derived from an EMBL/GenBank/DDBJ whole genome shotgun (WGS) entry which is preliminary data.</text>
</comment>
<sequence length="485" mass="51842">MLSLILLGSSLAGAAYAQSSYGASPPQFSNSSLAGTTVTTDFGTFTYSKASACACSQLSTSYSENLFFPNNSNYTHYNLEAWDKRTNADPACIFRPVTADQAAAGVGIINTCDAQFAIRGGGHMNVPGANNINAGVMIALAGLNGLQISSDNTTVEVGPGNRWFDVYSYLEPYGRIVIGGRLKTIGVPGLTLIGGVHYFNNKYGFAMDNVVKFDVVLGNGTQVVATTIQAFKESEVEAFLHATCNLAANNDPSIAAGAVTSVSYNVTSGFVSATLLGAQAGTESPPSKFANFTAIPSIRAINKVSSLASFASKLDSPLQFFRVEFGVHAMKPDGAVLYEMFKIWKAAVDEVKDVVGLYPTFVANMDPKSANTIAKTNGIGNIWGKDDTESSIWWQMSTGWDLPQDDLRMTTWIQKVMGVLNAYAIANNASCAESDFIYMGDAGGWQKPFDTIPAANIEKLKTIRNKYDAGGVFTRLNWGGFKLPH</sequence>
<keyword evidence="3" id="KW-0274">FAD</keyword>
<keyword evidence="5" id="KW-0732">Signal</keyword>
<keyword evidence="2" id="KW-0285">Flavoprotein</keyword>
<evidence type="ECO:0000313" key="8">
    <source>
        <dbReference type="Proteomes" id="UP000322873"/>
    </source>
</evidence>
<organism evidence="7 8">
    <name type="scientific">Monilinia fructicola</name>
    <name type="common">Brown rot fungus</name>
    <name type="synonym">Ciboria fructicola</name>
    <dbReference type="NCBI Taxonomy" id="38448"/>
    <lineage>
        <taxon>Eukaryota</taxon>
        <taxon>Fungi</taxon>
        <taxon>Dikarya</taxon>
        <taxon>Ascomycota</taxon>
        <taxon>Pezizomycotina</taxon>
        <taxon>Leotiomycetes</taxon>
        <taxon>Helotiales</taxon>
        <taxon>Sclerotiniaceae</taxon>
        <taxon>Monilinia</taxon>
    </lineage>
</organism>
<dbReference type="PROSITE" id="PS51387">
    <property type="entry name" value="FAD_PCMH"/>
    <property type="match status" value="1"/>
</dbReference>
<dbReference type="GO" id="GO:0016491">
    <property type="term" value="F:oxidoreductase activity"/>
    <property type="evidence" value="ECO:0007669"/>
    <property type="project" value="UniProtKB-KW"/>
</dbReference>
<keyword evidence="8" id="KW-1185">Reference proteome</keyword>
<dbReference type="VEuPathDB" id="FungiDB:MFRU_059g00010"/>
<dbReference type="GO" id="GO:0071949">
    <property type="term" value="F:FAD binding"/>
    <property type="evidence" value="ECO:0007669"/>
    <property type="project" value="InterPro"/>
</dbReference>
<dbReference type="PANTHER" id="PTHR42973:SF53">
    <property type="entry name" value="FAD-BINDING PCMH-TYPE DOMAIN-CONTAINING PROTEIN-RELATED"/>
    <property type="match status" value="1"/>
</dbReference>
<evidence type="ECO:0000313" key="7">
    <source>
        <dbReference type="EMBL" id="KAA8575883.1"/>
    </source>
</evidence>
<dbReference type="InterPro" id="IPR016166">
    <property type="entry name" value="FAD-bd_PCMH"/>
</dbReference>
<keyword evidence="4" id="KW-0560">Oxidoreductase</keyword>
<evidence type="ECO:0000256" key="1">
    <source>
        <dbReference type="ARBA" id="ARBA00005466"/>
    </source>
</evidence>
<reference evidence="7 8" key="1">
    <citation type="submission" date="2019-06" db="EMBL/GenBank/DDBJ databases">
        <title>Genome Sequence of the Brown Rot Fungal Pathogen Monilinia fructicola.</title>
        <authorList>
            <person name="De Miccolis Angelini R.M."/>
            <person name="Landi L."/>
            <person name="Abate D."/>
            <person name="Pollastro S."/>
            <person name="Romanazzi G."/>
            <person name="Faretra F."/>
        </authorList>
    </citation>
    <scope>NUCLEOTIDE SEQUENCE [LARGE SCALE GENOMIC DNA]</scope>
    <source>
        <strain evidence="7 8">Mfrc123</strain>
    </source>
</reference>
<feature type="signal peptide" evidence="5">
    <location>
        <begin position="1"/>
        <end position="17"/>
    </location>
</feature>
<evidence type="ECO:0000259" key="6">
    <source>
        <dbReference type="PROSITE" id="PS51387"/>
    </source>
</evidence>
<feature type="chain" id="PRO_5024291706" description="FAD-binding PCMH-type domain-containing protein" evidence="5">
    <location>
        <begin position="18"/>
        <end position="485"/>
    </location>
</feature>
<dbReference type="InterPro" id="IPR006094">
    <property type="entry name" value="Oxid_FAD_bind_N"/>
</dbReference>